<gene>
    <name evidence="2" type="ORF">EVA_03918</name>
</gene>
<dbReference type="Gene3D" id="2.60.40.790">
    <property type="match status" value="1"/>
</dbReference>
<organism evidence="2">
    <name type="scientific">gut metagenome</name>
    <dbReference type="NCBI Taxonomy" id="749906"/>
    <lineage>
        <taxon>unclassified sequences</taxon>
        <taxon>metagenomes</taxon>
        <taxon>organismal metagenomes</taxon>
    </lineage>
</organism>
<dbReference type="AlphaFoldDB" id="J9H322"/>
<dbReference type="PROSITE" id="PS01031">
    <property type="entry name" value="SHSP"/>
    <property type="match status" value="1"/>
</dbReference>
<dbReference type="PANTHER" id="PTHR11527">
    <property type="entry name" value="HEAT-SHOCK PROTEIN 20 FAMILY MEMBER"/>
    <property type="match status" value="1"/>
</dbReference>
<proteinExistence type="predicted"/>
<comment type="caution">
    <text evidence="2">The sequence shown here is derived from an EMBL/GenBank/DDBJ whole genome shotgun (WGS) entry which is preliminary data.</text>
</comment>
<dbReference type="EMBL" id="AMCI01000740">
    <property type="protein sequence ID" value="EJX07985.1"/>
    <property type="molecule type" value="Genomic_DNA"/>
</dbReference>
<evidence type="ECO:0000313" key="2">
    <source>
        <dbReference type="EMBL" id="EJX07985.1"/>
    </source>
</evidence>
<name>J9H322_9ZZZZ</name>
<dbReference type="InterPro" id="IPR031107">
    <property type="entry name" value="Small_HSP"/>
</dbReference>
<dbReference type="InterPro" id="IPR002068">
    <property type="entry name" value="A-crystallin/Hsp20_dom"/>
</dbReference>
<dbReference type="Pfam" id="PF00011">
    <property type="entry name" value="HSP20"/>
    <property type="match status" value="1"/>
</dbReference>
<dbReference type="InterPro" id="IPR008978">
    <property type="entry name" value="HSP20-like_chaperone"/>
</dbReference>
<dbReference type="CDD" id="cd06464">
    <property type="entry name" value="ACD_sHsps-like"/>
    <property type="match status" value="1"/>
</dbReference>
<reference evidence="2" key="1">
    <citation type="journal article" date="2012" name="PLoS ONE">
        <title>Gene sets for utilization of primary and secondary nutrition supplies in the distal gut of endangered iberian lynx.</title>
        <authorList>
            <person name="Alcaide M."/>
            <person name="Messina E."/>
            <person name="Richter M."/>
            <person name="Bargiela R."/>
            <person name="Peplies J."/>
            <person name="Huws S.A."/>
            <person name="Newbold C.J."/>
            <person name="Golyshin P.N."/>
            <person name="Simon M.A."/>
            <person name="Lopez G."/>
            <person name="Yakimov M.M."/>
            <person name="Ferrer M."/>
        </authorList>
    </citation>
    <scope>NUCLEOTIDE SEQUENCE</scope>
</reference>
<feature type="domain" description="SHSP" evidence="1">
    <location>
        <begin position="1"/>
        <end position="119"/>
    </location>
</feature>
<evidence type="ECO:0000259" key="1">
    <source>
        <dbReference type="PROSITE" id="PS01031"/>
    </source>
</evidence>
<accession>J9H322</accession>
<protein>
    <submittedName>
        <fullName evidence="2">Hsp20/alpha crystallin family protein</fullName>
    </submittedName>
</protein>
<sequence>MVKASATAPAINVFETEKEYKLELAAPGMTKDDFNVHIDENDNLVICMEKKSDNKEEKKEGRYLRREFSYSKFQQTMILPENVDKEKIAATVEHGVLNVTLPKLSEEEVKKPNRQIEIK</sequence>
<dbReference type="SUPFAM" id="SSF49764">
    <property type="entry name" value="HSP20-like chaperones"/>
    <property type="match status" value="1"/>
</dbReference>